<comment type="subcellular location">
    <subcellularLocation>
        <location evidence="8">Mitochondrion matrix</location>
    </subcellularLocation>
</comment>
<dbReference type="InterPro" id="IPR003594">
    <property type="entry name" value="HATPase_dom"/>
</dbReference>
<comment type="similarity">
    <text evidence="1 8">Belongs to the PDK/BCKDK protein kinase family.</text>
</comment>
<feature type="domain" description="Histidine kinase/HSP90-like ATPase" evidence="9">
    <location>
        <begin position="92"/>
        <end position="180"/>
    </location>
</feature>
<evidence type="ECO:0000256" key="3">
    <source>
        <dbReference type="ARBA" id="ARBA00022679"/>
    </source>
</evidence>
<dbReference type="SUPFAM" id="SSF55874">
    <property type="entry name" value="ATPase domain of HSP90 chaperone/DNA topoisomerase II/histidine kinase"/>
    <property type="match status" value="1"/>
</dbReference>
<evidence type="ECO:0000256" key="7">
    <source>
        <dbReference type="ARBA" id="ARBA00023128"/>
    </source>
</evidence>
<evidence type="ECO:0000313" key="12">
    <source>
        <dbReference type="Proteomes" id="UP000305948"/>
    </source>
</evidence>
<evidence type="ECO:0000256" key="2">
    <source>
        <dbReference type="ARBA" id="ARBA00022553"/>
    </source>
</evidence>
<dbReference type="GO" id="GO:0004740">
    <property type="term" value="F:pyruvate dehydrogenase (acetyl-transferring) kinase activity"/>
    <property type="evidence" value="ECO:0007669"/>
    <property type="project" value="TreeGrafter"/>
</dbReference>
<dbReference type="EMBL" id="ML213505">
    <property type="protein sequence ID" value="TFK55030.1"/>
    <property type="molecule type" value="Genomic_DNA"/>
</dbReference>
<evidence type="ECO:0000256" key="6">
    <source>
        <dbReference type="ARBA" id="ARBA00022840"/>
    </source>
</evidence>
<dbReference type="Gene3D" id="3.30.565.10">
    <property type="entry name" value="Histidine kinase-like ATPase, C-terminal domain"/>
    <property type="match status" value="1"/>
</dbReference>
<organism evidence="11 12">
    <name type="scientific">Heliocybe sulcata</name>
    <dbReference type="NCBI Taxonomy" id="5364"/>
    <lineage>
        <taxon>Eukaryota</taxon>
        <taxon>Fungi</taxon>
        <taxon>Dikarya</taxon>
        <taxon>Basidiomycota</taxon>
        <taxon>Agaricomycotina</taxon>
        <taxon>Agaricomycetes</taxon>
        <taxon>Gloeophyllales</taxon>
        <taxon>Gloeophyllaceae</taxon>
        <taxon>Heliocybe</taxon>
    </lineage>
</organism>
<proteinExistence type="inferred from homology"/>
<evidence type="ECO:0000256" key="4">
    <source>
        <dbReference type="ARBA" id="ARBA00022741"/>
    </source>
</evidence>
<evidence type="ECO:0000256" key="1">
    <source>
        <dbReference type="ARBA" id="ARBA00006155"/>
    </source>
</evidence>
<dbReference type="Gene3D" id="1.20.140.20">
    <property type="entry name" value="Alpha-ketoacid/pyruvate dehydrogenase kinase, N-terminal domain"/>
    <property type="match status" value="1"/>
</dbReference>
<dbReference type="GO" id="GO:0005524">
    <property type="term" value="F:ATP binding"/>
    <property type="evidence" value="ECO:0007669"/>
    <property type="project" value="UniProtKB-UniRule"/>
</dbReference>
<keyword evidence="12" id="KW-1185">Reference proteome</keyword>
<dbReference type="PANTHER" id="PTHR11947">
    <property type="entry name" value="PYRUVATE DEHYDROGENASE KINASE"/>
    <property type="match status" value="1"/>
</dbReference>
<keyword evidence="2" id="KW-0597">Phosphoprotein</keyword>
<dbReference type="Proteomes" id="UP000305948">
    <property type="component" value="Unassembled WGS sequence"/>
</dbReference>
<keyword evidence="5 8" id="KW-0418">Kinase</keyword>
<protein>
    <recommendedName>
        <fullName evidence="8">Protein-serine/threonine kinase</fullName>
        <ecNumber evidence="8">2.7.11.-</ecNumber>
    </recommendedName>
</protein>
<sequence length="271" mass="29301">MPPTQISNFLDGAIRNRIAVRLLAEQHIALSRALRSPEEARDRIGVVELACSPARMIRMCGAWVSELCEATLGASPEIILDGDVDATFVYVPVHLEYIATEILKNSFRATVEHHYKQHGMSSRGPIPPVIITVCLSPKAEGRAHIGLRIRDQGGGVSRANMARIFSYAFTTADRSTGREETVGGPYAAQHIGGSAAVDAGSAGEGNLFEEMTGKGLQVGMGTIAGLGYGLPMSKLYARCVHSLGAFVMNSIRPPKIFRRFTEPPLPRWMGQ</sequence>
<dbReference type="InterPro" id="IPR018955">
    <property type="entry name" value="BCDHK/PDK_N"/>
</dbReference>
<dbReference type="GO" id="GO:0010906">
    <property type="term" value="P:regulation of glucose metabolic process"/>
    <property type="evidence" value="ECO:0007669"/>
    <property type="project" value="TreeGrafter"/>
</dbReference>
<dbReference type="STRING" id="5364.A0A5C3NCI2"/>
<feature type="domain" description="Branched-chain alpha-ketoacid dehydrogenase kinase/Pyruvate dehydrogenase kinase N-terminal" evidence="10">
    <location>
        <begin position="2"/>
        <end position="47"/>
    </location>
</feature>
<dbReference type="InterPro" id="IPR036890">
    <property type="entry name" value="HATPase_C_sf"/>
</dbReference>
<keyword evidence="7 8" id="KW-0496">Mitochondrion</keyword>
<dbReference type="OrthoDB" id="3264224at2759"/>
<keyword evidence="4 8" id="KW-0547">Nucleotide-binding</keyword>
<evidence type="ECO:0000256" key="5">
    <source>
        <dbReference type="ARBA" id="ARBA00022777"/>
    </source>
</evidence>
<accession>A0A5C3NCI2</accession>
<evidence type="ECO:0000313" key="11">
    <source>
        <dbReference type="EMBL" id="TFK55030.1"/>
    </source>
</evidence>
<dbReference type="AlphaFoldDB" id="A0A5C3NCI2"/>
<reference evidence="11 12" key="1">
    <citation type="journal article" date="2019" name="Nat. Ecol. Evol.">
        <title>Megaphylogeny resolves global patterns of mushroom evolution.</title>
        <authorList>
            <person name="Varga T."/>
            <person name="Krizsan K."/>
            <person name="Foldi C."/>
            <person name="Dima B."/>
            <person name="Sanchez-Garcia M."/>
            <person name="Sanchez-Ramirez S."/>
            <person name="Szollosi G.J."/>
            <person name="Szarkandi J.G."/>
            <person name="Papp V."/>
            <person name="Albert L."/>
            <person name="Andreopoulos W."/>
            <person name="Angelini C."/>
            <person name="Antonin V."/>
            <person name="Barry K.W."/>
            <person name="Bougher N.L."/>
            <person name="Buchanan P."/>
            <person name="Buyck B."/>
            <person name="Bense V."/>
            <person name="Catcheside P."/>
            <person name="Chovatia M."/>
            <person name="Cooper J."/>
            <person name="Damon W."/>
            <person name="Desjardin D."/>
            <person name="Finy P."/>
            <person name="Geml J."/>
            <person name="Haridas S."/>
            <person name="Hughes K."/>
            <person name="Justo A."/>
            <person name="Karasinski D."/>
            <person name="Kautmanova I."/>
            <person name="Kiss B."/>
            <person name="Kocsube S."/>
            <person name="Kotiranta H."/>
            <person name="LaButti K.M."/>
            <person name="Lechner B.E."/>
            <person name="Liimatainen K."/>
            <person name="Lipzen A."/>
            <person name="Lukacs Z."/>
            <person name="Mihaltcheva S."/>
            <person name="Morgado L.N."/>
            <person name="Niskanen T."/>
            <person name="Noordeloos M.E."/>
            <person name="Ohm R.A."/>
            <person name="Ortiz-Santana B."/>
            <person name="Ovrebo C."/>
            <person name="Racz N."/>
            <person name="Riley R."/>
            <person name="Savchenko A."/>
            <person name="Shiryaev A."/>
            <person name="Soop K."/>
            <person name="Spirin V."/>
            <person name="Szebenyi C."/>
            <person name="Tomsovsky M."/>
            <person name="Tulloss R.E."/>
            <person name="Uehling J."/>
            <person name="Grigoriev I.V."/>
            <person name="Vagvolgyi C."/>
            <person name="Papp T."/>
            <person name="Martin F.M."/>
            <person name="Miettinen O."/>
            <person name="Hibbett D.S."/>
            <person name="Nagy L.G."/>
        </authorList>
    </citation>
    <scope>NUCLEOTIDE SEQUENCE [LARGE SCALE GENOMIC DNA]</scope>
    <source>
        <strain evidence="11 12">OMC1185</strain>
    </source>
</reference>
<evidence type="ECO:0000259" key="10">
    <source>
        <dbReference type="Pfam" id="PF10436"/>
    </source>
</evidence>
<keyword evidence="3 8" id="KW-0808">Transferase</keyword>
<dbReference type="EC" id="2.7.11.-" evidence="8"/>
<dbReference type="PANTHER" id="PTHR11947:SF20">
    <property type="entry name" value="[3-METHYL-2-OXOBUTANOATE DEHYDROGENASE [LIPOAMIDE]] KINASE, MITOCHONDRIAL"/>
    <property type="match status" value="1"/>
</dbReference>
<evidence type="ECO:0000256" key="8">
    <source>
        <dbReference type="RuleBase" id="RU366032"/>
    </source>
</evidence>
<dbReference type="InterPro" id="IPR039028">
    <property type="entry name" value="BCKD/PDK"/>
</dbReference>
<dbReference type="InterPro" id="IPR036784">
    <property type="entry name" value="AK/P_DHK_N_sf"/>
</dbReference>
<gene>
    <name evidence="11" type="ORF">OE88DRAFT_1653653</name>
</gene>
<name>A0A5C3NCI2_9AGAM</name>
<dbReference type="Pfam" id="PF10436">
    <property type="entry name" value="BCDHK_Adom3"/>
    <property type="match status" value="1"/>
</dbReference>
<keyword evidence="6 8" id="KW-0067">ATP-binding</keyword>
<dbReference type="Pfam" id="PF02518">
    <property type="entry name" value="HATPase_c"/>
    <property type="match status" value="1"/>
</dbReference>
<evidence type="ECO:0000259" key="9">
    <source>
        <dbReference type="Pfam" id="PF02518"/>
    </source>
</evidence>
<dbReference type="GO" id="GO:0005759">
    <property type="term" value="C:mitochondrial matrix"/>
    <property type="evidence" value="ECO:0007669"/>
    <property type="project" value="UniProtKB-SubCell"/>
</dbReference>